<feature type="transmembrane region" description="Helical" evidence="8">
    <location>
        <begin position="12"/>
        <end position="32"/>
    </location>
</feature>
<evidence type="ECO:0000256" key="7">
    <source>
        <dbReference type="ARBA" id="ARBA00023136"/>
    </source>
</evidence>
<keyword evidence="4" id="KW-1003">Cell membrane</keyword>
<organism evidence="9 10">
    <name type="scientific">Clostridium cellulovorans (strain ATCC 35296 / DSM 3052 / OCM 3 / 743B)</name>
    <dbReference type="NCBI Taxonomy" id="573061"/>
    <lineage>
        <taxon>Bacteria</taxon>
        <taxon>Bacillati</taxon>
        <taxon>Bacillota</taxon>
        <taxon>Clostridia</taxon>
        <taxon>Eubacteriales</taxon>
        <taxon>Clostridiaceae</taxon>
        <taxon>Clostridium</taxon>
    </lineage>
</organism>
<dbReference type="PANTHER" id="PTHR21716:SF53">
    <property type="entry name" value="PERMEASE PERM-RELATED"/>
    <property type="match status" value="1"/>
</dbReference>
<dbReference type="Pfam" id="PF01594">
    <property type="entry name" value="AI-2E_transport"/>
    <property type="match status" value="1"/>
</dbReference>
<feature type="transmembrane region" description="Helical" evidence="8">
    <location>
        <begin position="38"/>
        <end position="67"/>
    </location>
</feature>
<evidence type="ECO:0008006" key="11">
    <source>
        <dbReference type="Google" id="ProtNLM"/>
    </source>
</evidence>
<dbReference type="GO" id="GO:0055085">
    <property type="term" value="P:transmembrane transport"/>
    <property type="evidence" value="ECO:0007669"/>
    <property type="project" value="TreeGrafter"/>
</dbReference>
<dbReference type="PANTHER" id="PTHR21716">
    <property type="entry name" value="TRANSMEMBRANE PROTEIN"/>
    <property type="match status" value="1"/>
</dbReference>
<dbReference type="AlphaFoldDB" id="D9SMA1"/>
<keyword evidence="3" id="KW-0813">Transport</keyword>
<sequence>MCSKMILDKKSIYKIAGLLVFAITFYFCVNNFDAVLGVLSYCYTLLLPFILGGCIAFILNIPMNYFSNKFSRVQGNKLGSLVRKGNKIFSLILSFVLVLGVIILVLALVIPQIAETAKRLPTTFENASVIVKSWIENVDWLSNDIINKINVIEIDWNSVFNEIKSSVFNGAGSMISSTIGVATSFLNGVVNFSLGLVFSIYLLLDKENLSKQCKKILYAFLPKEKVVSILEIASLANKTFSNFLTGQCVEAVILGFLFFVTMSILHFPYAMVVSVFIACTALIPVFGAFIGGGLGFFLIVMDNPTKALLFLVLFLVLQQIEGNLIYPRVVGNSVGLPSMWVLVAITLGGKLMGLTGMLIFIPLCSVAYVLFRKAVNNKLYKKKIIVE</sequence>
<evidence type="ECO:0000256" key="3">
    <source>
        <dbReference type="ARBA" id="ARBA00022448"/>
    </source>
</evidence>
<dbReference type="eggNOG" id="COG0628">
    <property type="taxonomic scope" value="Bacteria"/>
</dbReference>
<feature type="transmembrane region" description="Helical" evidence="8">
    <location>
        <begin position="88"/>
        <end position="110"/>
    </location>
</feature>
<dbReference type="KEGG" id="ccb:Clocel_4095"/>
<proteinExistence type="inferred from homology"/>
<dbReference type="STRING" id="573061.Clocel_4095"/>
<evidence type="ECO:0000256" key="4">
    <source>
        <dbReference type="ARBA" id="ARBA00022475"/>
    </source>
</evidence>
<feature type="transmembrane region" description="Helical" evidence="8">
    <location>
        <begin position="275"/>
        <end position="300"/>
    </location>
</feature>
<protein>
    <recommendedName>
        <fullName evidence="11">Permease</fullName>
    </recommendedName>
</protein>
<keyword evidence="10" id="KW-1185">Reference proteome</keyword>
<dbReference type="HOGENOM" id="CLU_031275_2_1_9"/>
<keyword evidence="7 8" id="KW-0472">Membrane</keyword>
<dbReference type="GO" id="GO:0005886">
    <property type="term" value="C:plasma membrane"/>
    <property type="evidence" value="ECO:0007669"/>
    <property type="project" value="UniProtKB-SubCell"/>
</dbReference>
<feature type="transmembrane region" description="Helical" evidence="8">
    <location>
        <begin position="338"/>
        <end position="371"/>
    </location>
</feature>
<keyword evidence="6 8" id="KW-1133">Transmembrane helix</keyword>
<comment type="similarity">
    <text evidence="2">Belongs to the autoinducer-2 exporter (AI-2E) (TC 2.A.86) family.</text>
</comment>
<evidence type="ECO:0000256" key="6">
    <source>
        <dbReference type="ARBA" id="ARBA00022989"/>
    </source>
</evidence>
<evidence type="ECO:0000313" key="10">
    <source>
        <dbReference type="Proteomes" id="UP000002730"/>
    </source>
</evidence>
<feature type="transmembrane region" description="Helical" evidence="8">
    <location>
        <begin position="184"/>
        <end position="204"/>
    </location>
</feature>
<accession>D9SMA1</accession>
<feature type="transmembrane region" description="Helical" evidence="8">
    <location>
        <begin position="307"/>
        <end position="326"/>
    </location>
</feature>
<evidence type="ECO:0000256" key="2">
    <source>
        <dbReference type="ARBA" id="ARBA00009773"/>
    </source>
</evidence>
<dbReference type="EMBL" id="CP002160">
    <property type="protein sequence ID" value="ADL53757.1"/>
    <property type="molecule type" value="Genomic_DNA"/>
</dbReference>
<comment type="subcellular location">
    <subcellularLocation>
        <location evidence="1">Cell membrane</location>
        <topology evidence="1">Multi-pass membrane protein</topology>
    </subcellularLocation>
</comment>
<name>D9SMA1_CLOC7</name>
<evidence type="ECO:0000256" key="1">
    <source>
        <dbReference type="ARBA" id="ARBA00004651"/>
    </source>
</evidence>
<gene>
    <name evidence="9" type="ordered locus">Clocel_4095</name>
</gene>
<reference evidence="9 10" key="1">
    <citation type="submission" date="2010-08" db="EMBL/GenBank/DDBJ databases">
        <title>Complete sequence of Clostridium cellulovorans 743B.</title>
        <authorList>
            <consortium name="US DOE Joint Genome Institute"/>
            <person name="Lucas S."/>
            <person name="Copeland A."/>
            <person name="Lapidus A."/>
            <person name="Cheng J.-F."/>
            <person name="Bruce D."/>
            <person name="Goodwin L."/>
            <person name="Pitluck S."/>
            <person name="Chertkov O."/>
            <person name="Detter J.C."/>
            <person name="Han C."/>
            <person name="Tapia R."/>
            <person name="Land M."/>
            <person name="Hauser L."/>
            <person name="Chang Y.-J."/>
            <person name="Jeffries C."/>
            <person name="Kyrpides N."/>
            <person name="Ivanova N."/>
            <person name="Mikhailova N."/>
            <person name="Hemme C.L."/>
            <person name="Woyke T."/>
        </authorList>
    </citation>
    <scope>NUCLEOTIDE SEQUENCE [LARGE SCALE GENOMIC DNA]</scope>
    <source>
        <strain evidence="10">ATCC 35296 / DSM 3052 / OCM 3 / 743B</strain>
    </source>
</reference>
<dbReference type="InterPro" id="IPR002549">
    <property type="entry name" value="AI-2E-like"/>
</dbReference>
<dbReference type="Proteomes" id="UP000002730">
    <property type="component" value="Chromosome"/>
</dbReference>
<evidence type="ECO:0000313" key="9">
    <source>
        <dbReference type="EMBL" id="ADL53757.1"/>
    </source>
</evidence>
<evidence type="ECO:0000256" key="5">
    <source>
        <dbReference type="ARBA" id="ARBA00022692"/>
    </source>
</evidence>
<feature type="transmembrane region" description="Helical" evidence="8">
    <location>
        <begin position="248"/>
        <end position="269"/>
    </location>
</feature>
<keyword evidence="5 8" id="KW-0812">Transmembrane</keyword>
<evidence type="ECO:0000256" key="8">
    <source>
        <dbReference type="SAM" id="Phobius"/>
    </source>
</evidence>